<gene>
    <name evidence="2" type="ORF">BP422_15475</name>
</gene>
<organism evidence="2 3">
    <name type="scientific">Brevibacillus formosus</name>
    <dbReference type="NCBI Taxonomy" id="54913"/>
    <lineage>
        <taxon>Bacteria</taxon>
        <taxon>Bacillati</taxon>
        <taxon>Bacillota</taxon>
        <taxon>Bacilli</taxon>
        <taxon>Bacillales</taxon>
        <taxon>Paenibacillaceae</taxon>
        <taxon>Brevibacillus</taxon>
    </lineage>
</organism>
<protein>
    <recommendedName>
        <fullName evidence="1">AB hydrolase-1 domain-containing protein</fullName>
    </recommendedName>
</protein>
<dbReference type="PANTHER" id="PTHR43798:SF33">
    <property type="entry name" value="HYDROLASE, PUTATIVE (AFU_ORTHOLOGUE AFUA_2G14860)-RELATED"/>
    <property type="match status" value="1"/>
</dbReference>
<dbReference type="InterPro" id="IPR000073">
    <property type="entry name" value="AB_hydrolase_1"/>
</dbReference>
<dbReference type="EMBL" id="CP018145">
    <property type="protein sequence ID" value="ASJ54842.1"/>
    <property type="molecule type" value="Genomic_DNA"/>
</dbReference>
<dbReference type="Proteomes" id="UP000197781">
    <property type="component" value="Chromosome"/>
</dbReference>
<dbReference type="GO" id="GO:0016020">
    <property type="term" value="C:membrane"/>
    <property type="evidence" value="ECO:0007669"/>
    <property type="project" value="TreeGrafter"/>
</dbReference>
<dbReference type="SUPFAM" id="SSF53474">
    <property type="entry name" value="alpha/beta-Hydrolases"/>
    <property type="match status" value="1"/>
</dbReference>
<dbReference type="Pfam" id="PF00561">
    <property type="entry name" value="Abhydrolase_1"/>
    <property type="match status" value="1"/>
</dbReference>
<sequence>MKKFRVHTNGIKIMVHQFSDSGTPVIFLHFIRGNAVVWNGVKPYFVDHFTAIAIDFRGHGESDQPETDYEISTLAIDLIGVLDSLNFDAVHIVGSSLGCYVGTYLAAKFPSRVLSIVNSDGAMQNHSGPNGKFADKKEPFLEKLREPDIVFSSIEDYINYEKGRRTHWIHVLEKAITDGWAISMRKQKIGHFSLYTTNQTFIQIMGSLYDLKLESLYKNLSCPILFLPAAIHRNFDEKNQFIHEVLKNAHPLSKCVIIPETKHIMLFDHYKEVSQEILSFFKNLDKQLSLT</sequence>
<dbReference type="InterPro" id="IPR029058">
    <property type="entry name" value="AB_hydrolase_fold"/>
</dbReference>
<evidence type="ECO:0000313" key="2">
    <source>
        <dbReference type="EMBL" id="ASJ54842.1"/>
    </source>
</evidence>
<dbReference type="PANTHER" id="PTHR43798">
    <property type="entry name" value="MONOACYLGLYCEROL LIPASE"/>
    <property type="match status" value="1"/>
</dbReference>
<dbReference type="Gene3D" id="3.40.50.1820">
    <property type="entry name" value="alpha/beta hydrolase"/>
    <property type="match status" value="1"/>
</dbReference>
<accession>A0A220MJ03</accession>
<name>A0A220MJ03_9BACL</name>
<proteinExistence type="predicted"/>
<dbReference type="RefSeq" id="WP_088908552.1">
    <property type="nucleotide sequence ID" value="NZ_CP018145.1"/>
</dbReference>
<evidence type="ECO:0000313" key="3">
    <source>
        <dbReference type="Proteomes" id="UP000197781"/>
    </source>
</evidence>
<reference evidence="2 3" key="1">
    <citation type="submission" date="2016-11" db="EMBL/GenBank/DDBJ databases">
        <authorList>
            <person name="Jaros S."/>
            <person name="Januszkiewicz K."/>
            <person name="Wedrychowicz H."/>
        </authorList>
    </citation>
    <scope>NUCLEOTIDE SEQUENCE [LARGE SCALE GENOMIC DNA]</scope>
    <source>
        <strain evidence="2 3">NF2</strain>
    </source>
</reference>
<dbReference type="AlphaFoldDB" id="A0A220MJ03"/>
<evidence type="ECO:0000259" key="1">
    <source>
        <dbReference type="Pfam" id="PF00561"/>
    </source>
</evidence>
<dbReference type="KEGG" id="bfm:BP422_15475"/>
<dbReference type="InterPro" id="IPR050266">
    <property type="entry name" value="AB_hydrolase_sf"/>
</dbReference>
<feature type="domain" description="AB hydrolase-1" evidence="1">
    <location>
        <begin position="24"/>
        <end position="127"/>
    </location>
</feature>